<organism evidence="1 2">
    <name type="scientific">Rhododendron molle</name>
    <name type="common">Chinese azalea</name>
    <name type="synonym">Azalea mollis</name>
    <dbReference type="NCBI Taxonomy" id="49168"/>
    <lineage>
        <taxon>Eukaryota</taxon>
        <taxon>Viridiplantae</taxon>
        <taxon>Streptophyta</taxon>
        <taxon>Embryophyta</taxon>
        <taxon>Tracheophyta</taxon>
        <taxon>Spermatophyta</taxon>
        <taxon>Magnoliopsida</taxon>
        <taxon>eudicotyledons</taxon>
        <taxon>Gunneridae</taxon>
        <taxon>Pentapetalae</taxon>
        <taxon>asterids</taxon>
        <taxon>Ericales</taxon>
        <taxon>Ericaceae</taxon>
        <taxon>Ericoideae</taxon>
        <taxon>Rhodoreae</taxon>
        <taxon>Rhododendron</taxon>
    </lineage>
</organism>
<evidence type="ECO:0000313" key="1">
    <source>
        <dbReference type="EMBL" id="KAI8548732.1"/>
    </source>
</evidence>
<dbReference type="Proteomes" id="UP001062846">
    <property type="component" value="Chromosome 7"/>
</dbReference>
<proteinExistence type="predicted"/>
<keyword evidence="2" id="KW-1185">Reference proteome</keyword>
<dbReference type="EMBL" id="CM046394">
    <property type="protein sequence ID" value="KAI8548732.1"/>
    <property type="molecule type" value="Genomic_DNA"/>
</dbReference>
<accession>A0ACC0N7N1</accession>
<comment type="caution">
    <text evidence="1">The sequence shown here is derived from an EMBL/GenBank/DDBJ whole genome shotgun (WGS) entry which is preliminary data.</text>
</comment>
<name>A0ACC0N7N1_RHOML</name>
<gene>
    <name evidence="1" type="ORF">RHMOL_Rhmol07G0296200</name>
</gene>
<reference evidence="1" key="1">
    <citation type="submission" date="2022-02" db="EMBL/GenBank/DDBJ databases">
        <title>Plant Genome Project.</title>
        <authorList>
            <person name="Zhang R.-G."/>
        </authorList>
    </citation>
    <scope>NUCLEOTIDE SEQUENCE</scope>
    <source>
        <strain evidence="1">AT1</strain>
    </source>
</reference>
<sequence>MEYDVKVTEESTFTNPDEVGACVPMVNISGVGLRLPKNTQVDIGLNPRTRVEGDDDVALFVNPATNRKEGVGESDVGMAGLLGADKKHGVGAGTQHEGAGKQLMLAQSGTQATSGDFESLVKDSLEGNENKDAMLENVGPLEEAQVGVTEAPDKGGQG</sequence>
<evidence type="ECO:0000313" key="2">
    <source>
        <dbReference type="Proteomes" id="UP001062846"/>
    </source>
</evidence>
<protein>
    <submittedName>
        <fullName evidence="1">Uncharacterized protein</fullName>
    </submittedName>
</protein>